<reference evidence="2 3" key="1">
    <citation type="submission" date="2014-06" db="EMBL/GenBank/DDBJ databases">
        <title>Evolutionary Origins and Diversification of the Mycorrhizal Mutualists.</title>
        <authorList>
            <consortium name="DOE Joint Genome Institute"/>
            <consortium name="Mycorrhizal Genomics Consortium"/>
            <person name="Kohler A."/>
            <person name="Kuo A."/>
            <person name="Nagy L.G."/>
            <person name="Floudas D."/>
            <person name="Copeland A."/>
            <person name="Barry K.W."/>
            <person name="Cichocki N."/>
            <person name="Veneault-Fourrey C."/>
            <person name="LaButti K."/>
            <person name="Lindquist E.A."/>
            <person name="Lipzen A."/>
            <person name="Lundell T."/>
            <person name="Morin E."/>
            <person name="Murat C."/>
            <person name="Riley R."/>
            <person name="Ohm R."/>
            <person name="Sun H."/>
            <person name="Tunlid A."/>
            <person name="Henrissat B."/>
            <person name="Grigoriev I.V."/>
            <person name="Hibbett D.S."/>
            <person name="Martin F."/>
        </authorList>
    </citation>
    <scope>NUCLEOTIDE SEQUENCE [LARGE SCALE GENOMIC DNA]</scope>
    <source>
        <strain evidence="2 3">SS14</strain>
    </source>
</reference>
<accession>A0A0C9V7W2</accession>
<evidence type="ECO:0000256" key="1">
    <source>
        <dbReference type="SAM" id="MobiDB-lite"/>
    </source>
</evidence>
<gene>
    <name evidence="2" type="ORF">M422DRAFT_259751</name>
</gene>
<protein>
    <submittedName>
        <fullName evidence="2">Uncharacterized protein</fullName>
    </submittedName>
</protein>
<dbReference type="EMBL" id="KN837167">
    <property type="protein sequence ID" value="KIJ37657.1"/>
    <property type="molecule type" value="Genomic_DNA"/>
</dbReference>
<evidence type="ECO:0000313" key="3">
    <source>
        <dbReference type="Proteomes" id="UP000054279"/>
    </source>
</evidence>
<proteinExistence type="predicted"/>
<evidence type="ECO:0000313" key="2">
    <source>
        <dbReference type="EMBL" id="KIJ37657.1"/>
    </source>
</evidence>
<dbReference type="Proteomes" id="UP000054279">
    <property type="component" value="Unassembled WGS sequence"/>
</dbReference>
<dbReference type="HOGENOM" id="CLU_785660_0_0_1"/>
<sequence>MQHKCSLPSFLDLSPEMHPTSYPGHGDTDPVTAVSTTARMASDVTTGPPCMPIVTVEEPSHQNTSVKGNDDEDELLNDEHVVKATNIVKFPRDNNSFGHEGSGDLADVSIDIAHSNNEASSILCHRLYTLGNATTLDLPCHGLSNGSPENRPQPILNQDAHHFNPGKSNCDVFMGPPSVADQPSTSQSVDRQTDDNVVWQKKLHALLHSLALKPERADQLDRSDDFSYGMQHIVHHTAERHAQAFLRPQRSLPVSHNPHAPIFVDPAVNHLRQLNSLILRPFKLLSKMLGKTRADNYSTQTHYQRFYIRRCICEDLAYNMLRDIGAETSHCAQAN</sequence>
<feature type="region of interest" description="Disordered" evidence="1">
    <location>
        <begin position="1"/>
        <end position="26"/>
    </location>
</feature>
<dbReference type="AlphaFoldDB" id="A0A0C9V7W2"/>
<keyword evidence="3" id="KW-1185">Reference proteome</keyword>
<organism evidence="2 3">
    <name type="scientific">Sphaerobolus stellatus (strain SS14)</name>
    <dbReference type="NCBI Taxonomy" id="990650"/>
    <lineage>
        <taxon>Eukaryota</taxon>
        <taxon>Fungi</taxon>
        <taxon>Dikarya</taxon>
        <taxon>Basidiomycota</taxon>
        <taxon>Agaricomycotina</taxon>
        <taxon>Agaricomycetes</taxon>
        <taxon>Phallomycetidae</taxon>
        <taxon>Geastrales</taxon>
        <taxon>Sphaerobolaceae</taxon>
        <taxon>Sphaerobolus</taxon>
    </lineage>
</organism>
<name>A0A0C9V7W2_SPHS4</name>